<gene>
    <name evidence="1" type="ORF">METZ01_LOCUS219583</name>
</gene>
<protein>
    <submittedName>
        <fullName evidence="1">Uncharacterized protein</fullName>
    </submittedName>
</protein>
<accession>A0A382FVS1</accession>
<organism evidence="1">
    <name type="scientific">marine metagenome</name>
    <dbReference type="NCBI Taxonomy" id="408172"/>
    <lineage>
        <taxon>unclassified sequences</taxon>
        <taxon>metagenomes</taxon>
        <taxon>ecological metagenomes</taxon>
    </lineage>
</organism>
<proteinExistence type="predicted"/>
<dbReference type="AlphaFoldDB" id="A0A382FVS1"/>
<dbReference type="EMBL" id="UINC01051965">
    <property type="protein sequence ID" value="SVB66729.1"/>
    <property type="molecule type" value="Genomic_DNA"/>
</dbReference>
<evidence type="ECO:0000313" key="1">
    <source>
        <dbReference type="EMBL" id="SVB66729.1"/>
    </source>
</evidence>
<reference evidence="1" key="1">
    <citation type="submission" date="2018-05" db="EMBL/GenBank/DDBJ databases">
        <authorList>
            <person name="Lanie J.A."/>
            <person name="Ng W.-L."/>
            <person name="Kazmierczak K.M."/>
            <person name="Andrzejewski T.M."/>
            <person name="Davidsen T.M."/>
            <person name="Wayne K.J."/>
            <person name="Tettelin H."/>
            <person name="Glass J.I."/>
            <person name="Rusch D."/>
            <person name="Podicherti R."/>
            <person name="Tsui H.-C.T."/>
            <person name="Winkler M.E."/>
        </authorList>
    </citation>
    <scope>NUCLEOTIDE SEQUENCE</scope>
</reference>
<feature type="non-terminal residue" evidence="1">
    <location>
        <position position="38"/>
    </location>
</feature>
<name>A0A382FVS1_9ZZZZ</name>
<feature type="non-terminal residue" evidence="1">
    <location>
        <position position="1"/>
    </location>
</feature>
<sequence>VVQGIDKKPKSIGMPLYVDVTVVLDSWRIRTRWWREDG</sequence>